<protein>
    <submittedName>
        <fullName evidence="1">Uncharacterized protein</fullName>
    </submittedName>
</protein>
<reference evidence="1 2" key="1">
    <citation type="submission" date="2022-11" db="EMBL/GenBank/DDBJ databases">
        <title>Minimal conservation of predation-associated metabolite biosynthetic gene clusters underscores biosynthetic potential of Myxococcota including descriptions for ten novel species: Archangium lansinium sp. nov., Myxococcus landrumus sp. nov., Nannocystis bai.</title>
        <authorList>
            <person name="Ahearne A."/>
            <person name="Stevens C."/>
            <person name="Dowd S."/>
        </authorList>
    </citation>
    <scope>NUCLEOTIDE SEQUENCE [LARGE SCALE GENOMIC DNA]</scope>
    <source>
        <strain evidence="1 2">NCWAL01</strain>
    </source>
</reference>
<comment type="caution">
    <text evidence="1">The sequence shown here is derived from an EMBL/GenBank/DDBJ whole genome shotgun (WGS) entry which is preliminary data.</text>
</comment>
<dbReference type="RefSeq" id="WP_272144824.1">
    <property type="nucleotide sequence ID" value="NZ_JAQNDM010000002.1"/>
</dbReference>
<accession>A0ABT5DKR2</accession>
<proteinExistence type="predicted"/>
<gene>
    <name evidence="1" type="ORF">POL68_37665</name>
</gene>
<evidence type="ECO:0000313" key="2">
    <source>
        <dbReference type="Proteomes" id="UP001221838"/>
    </source>
</evidence>
<name>A0ABT5DKR2_9BACT</name>
<organism evidence="1 2">
    <name type="scientific">Stigmatella ashevillensis</name>
    <dbReference type="NCBI Taxonomy" id="2995309"/>
    <lineage>
        <taxon>Bacteria</taxon>
        <taxon>Pseudomonadati</taxon>
        <taxon>Myxococcota</taxon>
        <taxon>Myxococcia</taxon>
        <taxon>Myxococcales</taxon>
        <taxon>Cystobacterineae</taxon>
        <taxon>Archangiaceae</taxon>
        <taxon>Stigmatella</taxon>
    </lineage>
</organism>
<evidence type="ECO:0000313" key="1">
    <source>
        <dbReference type="EMBL" id="MDC0714251.1"/>
    </source>
</evidence>
<keyword evidence="2" id="KW-1185">Reference proteome</keyword>
<dbReference type="Proteomes" id="UP001221838">
    <property type="component" value="Unassembled WGS sequence"/>
</dbReference>
<sequence>MKALLLTPLLATALITRCRAPDGCTPVSTRCADNVAEICNADGNWQVLADCDAVSEHSNAAFTCTYFNEEGVAGHTCLPTTVDAGTDTPTVDAGAVYSGTADTGAEEGGVL</sequence>
<dbReference type="EMBL" id="JAQNDM010000002">
    <property type="protein sequence ID" value="MDC0714251.1"/>
    <property type="molecule type" value="Genomic_DNA"/>
</dbReference>